<dbReference type="InterPro" id="IPR057170">
    <property type="entry name" value="DUF7848"/>
</dbReference>
<dbReference type="Proteomes" id="UP000305778">
    <property type="component" value="Unassembled WGS sequence"/>
</dbReference>
<organism evidence="2 3">
    <name type="scientific">Actinacidiphila oryziradicis</name>
    <dbReference type="NCBI Taxonomy" id="2571141"/>
    <lineage>
        <taxon>Bacteria</taxon>
        <taxon>Bacillati</taxon>
        <taxon>Actinomycetota</taxon>
        <taxon>Actinomycetes</taxon>
        <taxon>Kitasatosporales</taxon>
        <taxon>Streptomycetaceae</taxon>
        <taxon>Actinacidiphila</taxon>
    </lineage>
</organism>
<comment type="caution">
    <text evidence="2">The sequence shown here is derived from an EMBL/GenBank/DDBJ whole genome shotgun (WGS) entry which is preliminary data.</text>
</comment>
<dbReference type="Pfam" id="PF25232">
    <property type="entry name" value="DUF7848"/>
    <property type="match status" value="1"/>
</dbReference>
<keyword evidence="3" id="KW-1185">Reference proteome</keyword>
<dbReference type="EMBL" id="SUMC01000090">
    <property type="protein sequence ID" value="TKA00114.1"/>
    <property type="molecule type" value="Genomic_DNA"/>
</dbReference>
<reference evidence="2 3" key="1">
    <citation type="submission" date="2019-04" db="EMBL/GenBank/DDBJ databases">
        <title>Streptomyces oryziradicis sp. nov., a novel actinomycete isolated from rhizosphere soil of rice (Oryza sativa L.).</title>
        <authorList>
            <person name="Li C."/>
        </authorList>
    </citation>
    <scope>NUCLEOTIDE SEQUENCE [LARGE SCALE GENOMIC DNA]</scope>
    <source>
        <strain evidence="2 3">NEAU-C40</strain>
    </source>
</reference>
<dbReference type="AlphaFoldDB" id="A0A4U0RV40"/>
<proteinExistence type="predicted"/>
<evidence type="ECO:0000259" key="1">
    <source>
        <dbReference type="Pfam" id="PF25232"/>
    </source>
</evidence>
<dbReference type="RefSeq" id="WP_136729597.1">
    <property type="nucleotide sequence ID" value="NZ_SUMC01000090.1"/>
</dbReference>
<feature type="domain" description="DUF7848" evidence="1">
    <location>
        <begin position="11"/>
        <end position="71"/>
    </location>
</feature>
<evidence type="ECO:0000313" key="3">
    <source>
        <dbReference type="Proteomes" id="UP000305778"/>
    </source>
</evidence>
<protein>
    <recommendedName>
        <fullName evidence="1">DUF7848 domain-containing protein</fullName>
    </recommendedName>
</protein>
<name>A0A4U0RV40_9ACTN</name>
<accession>A0A4U0RV40</accession>
<evidence type="ECO:0000313" key="2">
    <source>
        <dbReference type="EMBL" id="TKA00114.1"/>
    </source>
</evidence>
<gene>
    <name evidence="2" type="ORF">FCI23_43595</name>
</gene>
<sequence length="75" mass="8043">MSLATSASAAGPEPDAEPITHAMRCSACGEKSLLFEDIGPAQLWALKHAGRTRHDVYREAITRPWRALPAEGASL</sequence>